<feature type="compositionally biased region" description="Polar residues" evidence="3">
    <location>
        <begin position="529"/>
        <end position="555"/>
    </location>
</feature>
<dbReference type="PANTHER" id="PTHR15921">
    <property type="entry name" value="PRE-MRNA CLEAVAGE COMPLEX II"/>
    <property type="match status" value="1"/>
</dbReference>
<keyword evidence="2" id="KW-0863">Zinc-finger</keyword>
<comment type="caution">
    <text evidence="6">The sequence shown here is derived from an EMBL/GenBank/DDBJ whole genome shotgun (WGS) entry which is preliminary data.</text>
</comment>
<dbReference type="PROSITE" id="PS51391">
    <property type="entry name" value="CID"/>
    <property type="match status" value="1"/>
</dbReference>
<evidence type="ECO:0000313" key="6">
    <source>
        <dbReference type="EMBL" id="KAJ4979215.1"/>
    </source>
</evidence>
<feature type="compositionally biased region" description="Polar residues" evidence="3">
    <location>
        <begin position="217"/>
        <end position="235"/>
    </location>
</feature>
<feature type="compositionally biased region" description="Low complexity" evidence="3">
    <location>
        <begin position="470"/>
        <end position="483"/>
    </location>
</feature>
<evidence type="ECO:0000259" key="5">
    <source>
        <dbReference type="PROSITE" id="PS51391"/>
    </source>
</evidence>
<feature type="compositionally biased region" description="Basic and acidic residues" evidence="3">
    <location>
        <begin position="389"/>
        <end position="432"/>
    </location>
</feature>
<dbReference type="SUPFAM" id="SSF48464">
    <property type="entry name" value="ENTH/VHS domain"/>
    <property type="match status" value="1"/>
</dbReference>
<evidence type="ECO:0000313" key="7">
    <source>
        <dbReference type="Proteomes" id="UP001141806"/>
    </source>
</evidence>
<feature type="compositionally biased region" description="Low complexity" evidence="3">
    <location>
        <begin position="718"/>
        <end position="733"/>
    </location>
</feature>
<feature type="compositionally biased region" description="Pro residues" evidence="3">
    <location>
        <begin position="698"/>
        <end position="708"/>
    </location>
</feature>
<evidence type="ECO:0000259" key="4">
    <source>
        <dbReference type="PROSITE" id="PS50157"/>
    </source>
</evidence>
<dbReference type="PROSITE" id="PS00028">
    <property type="entry name" value="ZINC_FINGER_C2H2_1"/>
    <property type="match status" value="1"/>
</dbReference>
<dbReference type="SMART" id="SM00582">
    <property type="entry name" value="RPR"/>
    <property type="match status" value="1"/>
</dbReference>
<proteinExistence type="predicted"/>
<feature type="compositionally biased region" description="Pro residues" evidence="3">
    <location>
        <begin position="745"/>
        <end position="754"/>
    </location>
</feature>
<dbReference type="EMBL" id="JAMYWD010000002">
    <property type="protein sequence ID" value="KAJ4979215.1"/>
    <property type="molecule type" value="Genomic_DNA"/>
</dbReference>
<feature type="region of interest" description="Disordered" evidence="3">
    <location>
        <begin position="635"/>
        <end position="654"/>
    </location>
</feature>
<keyword evidence="7" id="KW-1185">Reference proteome</keyword>
<feature type="region of interest" description="Disordered" evidence="3">
    <location>
        <begin position="1"/>
        <end position="61"/>
    </location>
</feature>
<dbReference type="GO" id="GO:0005737">
    <property type="term" value="C:cytoplasm"/>
    <property type="evidence" value="ECO:0007669"/>
    <property type="project" value="TreeGrafter"/>
</dbReference>
<dbReference type="Gene3D" id="1.25.40.90">
    <property type="match status" value="1"/>
</dbReference>
<dbReference type="AlphaFoldDB" id="A0A9Q0R192"/>
<keyword evidence="1" id="KW-0507">mRNA processing</keyword>
<protein>
    <recommendedName>
        <fullName evidence="8">CID domain-containing protein</fullName>
    </recommendedName>
</protein>
<evidence type="ECO:0000256" key="3">
    <source>
        <dbReference type="SAM" id="MobiDB-lite"/>
    </source>
</evidence>
<dbReference type="Pfam" id="PF23228">
    <property type="entry name" value="zf_PCFS4"/>
    <property type="match status" value="1"/>
</dbReference>
<feature type="compositionally biased region" description="Low complexity" evidence="3">
    <location>
        <begin position="755"/>
        <end position="771"/>
    </location>
</feature>
<dbReference type="PANTHER" id="PTHR15921:SF3">
    <property type="entry name" value="PRE-MRNA CLEAVAGE COMPLEX 2 PROTEIN PCF11"/>
    <property type="match status" value="1"/>
</dbReference>
<feature type="region of interest" description="Disordered" evidence="3">
    <location>
        <begin position="389"/>
        <end position="487"/>
    </location>
</feature>
<dbReference type="InterPro" id="IPR008942">
    <property type="entry name" value="ENTH_VHS"/>
</dbReference>
<dbReference type="GO" id="GO:0005849">
    <property type="term" value="C:mRNA cleavage factor complex"/>
    <property type="evidence" value="ECO:0007669"/>
    <property type="project" value="TreeGrafter"/>
</dbReference>
<dbReference type="InterPro" id="IPR006569">
    <property type="entry name" value="CID_dom"/>
</dbReference>
<feature type="domain" description="C2H2-type" evidence="4">
    <location>
        <begin position="890"/>
        <end position="917"/>
    </location>
</feature>
<dbReference type="GO" id="GO:0008270">
    <property type="term" value="F:zinc ion binding"/>
    <property type="evidence" value="ECO:0007669"/>
    <property type="project" value="UniProtKB-KW"/>
</dbReference>
<reference evidence="6" key="1">
    <citation type="journal article" date="2023" name="Plant J.">
        <title>The genome of the king protea, Protea cynaroides.</title>
        <authorList>
            <person name="Chang J."/>
            <person name="Duong T.A."/>
            <person name="Schoeman C."/>
            <person name="Ma X."/>
            <person name="Roodt D."/>
            <person name="Barker N."/>
            <person name="Li Z."/>
            <person name="Van de Peer Y."/>
            <person name="Mizrachi E."/>
        </authorList>
    </citation>
    <scope>NUCLEOTIDE SEQUENCE</scope>
    <source>
        <tissue evidence="6">Young leaves</tissue>
    </source>
</reference>
<feature type="compositionally biased region" description="Basic and acidic residues" evidence="3">
    <location>
        <begin position="262"/>
        <end position="275"/>
    </location>
</feature>
<dbReference type="GO" id="GO:0006369">
    <property type="term" value="P:termination of RNA polymerase II transcription"/>
    <property type="evidence" value="ECO:0007669"/>
    <property type="project" value="InterPro"/>
</dbReference>
<feature type="compositionally biased region" description="Low complexity" evidence="3">
    <location>
        <begin position="795"/>
        <end position="835"/>
    </location>
</feature>
<feature type="region of interest" description="Disordered" evidence="3">
    <location>
        <begin position="795"/>
        <end position="838"/>
    </location>
</feature>
<evidence type="ECO:0008006" key="8">
    <source>
        <dbReference type="Google" id="ProtNLM"/>
    </source>
</evidence>
<feature type="compositionally biased region" description="Polar residues" evidence="3">
    <location>
        <begin position="570"/>
        <end position="592"/>
    </location>
</feature>
<feature type="compositionally biased region" description="Polar residues" evidence="3">
    <location>
        <begin position="345"/>
        <end position="370"/>
    </location>
</feature>
<dbReference type="CDD" id="cd16982">
    <property type="entry name" value="CID_Pcf11"/>
    <property type="match status" value="1"/>
</dbReference>
<dbReference type="OrthoDB" id="2129491at2759"/>
<feature type="compositionally biased region" description="Basic and acidic residues" evidence="3">
    <location>
        <begin position="1"/>
        <end position="43"/>
    </location>
</feature>
<dbReference type="GO" id="GO:0031124">
    <property type="term" value="P:mRNA 3'-end processing"/>
    <property type="evidence" value="ECO:0007669"/>
    <property type="project" value="InterPro"/>
</dbReference>
<keyword evidence="2" id="KW-0862">Zinc</keyword>
<organism evidence="6 7">
    <name type="scientific">Protea cynaroides</name>
    <dbReference type="NCBI Taxonomy" id="273540"/>
    <lineage>
        <taxon>Eukaryota</taxon>
        <taxon>Viridiplantae</taxon>
        <taxon>Streptophyta</taxon>
        <taxon>Embryophyta</taxon>
        <taxon>Tracheophyta</taxon>
        <taxon>Spermatophyta</taxon>
        <taxon>Magnoliopsida</taxon>
        <taxon>Proteales</taxon>
        <taxon>Proteaceae</taxon>
        <taxon>Protea</taxon>
    </lineage>
</organism>
<dbReference type="FunFam" id="1.25.40.90:FF:000023">
    <property type="entry name" value="polyadenylation and cleavage factor homolog 4"/>
    <property type="match status" value="1"/>
</dbReference>
<accession>A0A9Q0R192</accession>
<feature type="region of interest" description="Disordered" evidence="3">
    <location>
        <begin position="509"/>
        <end position="620"/>
    </location>
</feature>
<evidence type="ECO:0000256" key="1">
    <source>
        <dbReference type="ARBA" id="ARBA00022664"/>
    </source>
</evidence>
<sequence length="1051" mass="113985">MEMESSRRSIDRSREPGLKKPRLSEETERDRSLNGVVDRDRAFQQRVSTVGSGPGAGPLLSRLRTNERDRNVERDESVRGTYQPQQHQELVSQYKTALAELTFNSKPIITNLTIIAGESLHAAKGIAATICANILEVPSEQKLPSLYLLDSIVKNIGRDYIKYFAARLPEVFCRAYGQVDSSIHSGMRHLFGTWKGVFPSATLQKIEKELGFLPAMNGSSSGTTESRPDSQSQRPPHSIHVNPKYLEARQRLQQSNRTSQRPQREALSEPAHEKNTGAAYGDYDYGSDLSRHPDMGTGSGSEKLAERGLDKTWYGARSSGVDSVVGLSNGFDARRGLSDYRKSKSAQAAVQLQPTPSTADSRSRGISKNWKNSEEEEYMWDDMNFRLTDHGAPDSSRRDFWTPDDSEKLEEHLPHPQSEHDIGSRVNRETSSESKSMTNRGPATFGYRTSPMWSLKEPQHPVDTHAGQTSMVSGGSASPSNSSFPRAGLRSQMIPSSGSAGVLGQVRHRPLGSVSPSRQSPIHQHPHSPVSSVLHQHQQSHNLSELDHSQSQSFVQPAVKLSPIPLNHPGTPQNLQLNQSQAPQHLQTSSPLMSFPQVKSRAPFSQQQPQPEKLSQMRDQSPKLLHQIPNFETLTAGSSIPSHYNSSTADQTGESNASSLLDAILKKGLLSNNLAIGGLPNLTFQEPESLPSNLKIQPPLPSGPPPIPHAGSCTPMVSQSSASASASHGNASAVTTLPQRTTARPPLPPGPPPSSSMIGSTSTQTSSVTSATANPFSGLLSSLVARGLISASTTESTVTATPLPSRNQNQSPSSNTSVSMSVSSSPAAATFPSSSGNELASTESCMKSAISLSQATTSESKDLIGMEFKPEIIRESHPSVISGLFDDLPYHCKICGLRLGLKERFDRHTEWHASKKSEESSCNMVSRRWYANLGDWIAGSIGHPSGHTSTASVEVLGKKALEENEHAVPADESQCVCVVCGELFEDFYSLERDEWMFKEAVYMTIPAGDGNGGTTGGSVVQGPIVHPNCISQSSVYDLGWTERTKMEQADS</sequence>
<dbReference type="GO" id="GO:0003729">
    <property type="term" value="F:mRNA binding"/>
    <property type="evidence" value="ECO:0007669"/>
    <property type="project" value="InterPro"/>
</dbReference>
<feature type="region of interest" description="Disordered" evidence="3">
    <location>
        <begin position="342"/>
        <end position="370"/>
    </location>
</feature>
<dbReference type="Proteomes" id="UP001141806">
    <property type="component" value="Unassembled WGS sequence"/>
</dbReference>
<dbReference type="InterPro" id="IPR045154">
    <property type="entry name" value="PCF11-like"/>
</dbReference>
<evidence type="ECO:0000256" key="2">
    <source>
        <dbReference type="PROSITE-ProRule" id="PRU00042"/>
    </source>
</evidence>
<dbReference type="InterPro" id="IPR013087">
    <property type="entry name" value="Znf_C2H2_type"/>
</dbReference>
<gene>
    <name evidence="6" type="ORF">NE237_009995</name>
</gene>
<feature type="compositionally biased region" description="Polar residues" evidence="3">
    <location>
        <begin position="251"/>
        <end position="261"/>
    </location>
</feature>
<dbReference type="InterPro" id="IPR047415">
    <property type="entry name" value="Pcf11_CID"/>
</dbReference>
<feature type="region of interest" description="Disordered" evidence="3">
    <location>
        <begin position="689"/>
        <end position="771"/>
    </location>
</feature>
<dbReference type="InterPro" id="IPR057242">
    <property type="entry name" value="PCFS4-like"/>
</dbReference>
<name>A0A9Q0R192_9MAGN</name>
<dbReference type="Pfam" id="PF04818">
    <property type="entry name" value="CID"/>
    <property type="match status" value="1"/>
</dbReference>
<dbReference type="PROSITE" id="PS50157">
    <property type="entry name" value="ZINC_FINGER_C2H2_2"/>
    <property type="match status" value="1"/>
</dbReference>
<feature type="region of interest" description="Disordered" evidence="3">
    <location>
        <begin position="214"/>
        <end position="303"/>
    </location>
</feature>
<feature type="domain" description="CID" evidence="5">
    <location>
        <begin position="86"/>
        <end position="214"/>
    </location>
</feature>
<keyword evidence="2" id="KW-0479">Metal-binding</keyword>
<dbReference type="GO" id="GO:0000993">
    <property type="term" value="F:RNA polymerase II complex binding"/>
    <property type="evidence" value="ECO:0007669"/>
    <property type="project" value="InterPro"/>
</dbReference>